<dbReference type="OrthoDB" id="10687864at2759"/>
<reference evidence="2 3" key="1">
    <citation type="submission" date="2018-04" db="EMBL/GenBank/DDBJ databases">
        <title>WGS assembly of Panicum hallii var. hallii HAL2.</title>
        <authorList>
            <person name="Lovell J."/>
            <person name="Jenkins J."/>
            <person name="Lowry D."/>
            <person name="Mamidi S."/>
            <person name="Sreedasyam A."/>
            <person name="Weng X."/>
            <person name="Barry K."/>
            <person name="Bonette J."/>
            <person name="Campitelli B."/>
            <person name="Daum C."/>
            <person name="Gordon S."/>
            <person name="Gould B."/>
            <person name="Lipzen A."/>
            <person name="MacQueen A."/>
            <person name="Palacio-Mejia J."/>
            <person name="Plott C."/>
            <person name="Shakirov E."/>
            <person name="Shu S."/>
            <person name="Yoshinaga Y."/>
            <person name="Zane M."/>
            <person name="Rokhsar D."/>
            <person name="Grimwood J."/>
            <person name="Schmutz J."/>
            <person name="Juenger T."/>
        </authorList>
    </citation>
    <scope>NUCLEOTIDE SEQUENCE [LARGE SCALE GENOMIC DNA]</scope>
    <source>
        <strain evidence="3">cv. HAL2</strain>
    </source>
</reference>
<evidence type="ECO:0000256" key="1">
    <source>
        <dbReference type="SAM" id="MobiDB-lite"/>
    </source>
</evidence>
<dbReference type="EMBL" id="CM009757">
    <property type="protein sequence ID" value="PUZ40681.1"/>
    <property type="molecule type" value="Genomic_DNA"/>
</dbReference>
<evidence type="ECO:0000313" key="3">
    <source>
        <dbReference type="Proteomes" id="UP000244336"/>
    </source>
</evidence>
<feature type="region of interest" description="Disordered" evidence="1">
    <location>
        <begin position="348"/>
        <end position="393"/>
    </location>
</feature>
<feature type="region of interest" description="Disordered" evidence="1">
    <location>
        <begin position="1"/>
        <end position="34"/>
    </location>
</feature>
<sequence>MANNGEAGSSTGEAGGVEVAGGVGAQGPPRHRRHAALDGPLDVLLDVAQVDGLAQRDQERRGHELQDVDGLGGLPGGDEPQRIHVLVVLLRALDVVGDGVAQELQLGAVGGHGYLGALEAVVQARVAPAGQAVVVEVVDELRELREHELADGGDGEAGVVHGHADGRALEVAAVKRLAAGDVDEGVVVDGVDLALDGLGGGADDLDLGAEPLRRRAERVPVLLRLHQRVELAELVGELHVGAALQDVLHDGGGLDLPGVMLELVREVVGVLGLAVHDLAEHGGQDLGEDGEDVRLKEHRGGESGADGRAVHHGKPFLGLQLEEAALDAGDPERLRGVHLAAVRGHRDGVGAAGDEAGDVGERDEVAGRGDRAPERQARRDVGVEQPDDGLEDLEADPGVALEERVGADEHGGARGLGGEDVAVGARAEGAGVEEADELLLERAALLGAAVGGGAEARGDAVAVGAVGHAGHDPVAAGLDAAAGGVVELDPGAAAGGHRGDLRDPEAGALDPHHGLAVLRHHPLHLLQVAPRQLLRRLPPVQRVGARRRRRRAQRVALHCFRQRIQPTYRAERIRDQTTVRWLAC</sequence>
<accession>A0A2T7CBG3</accession>
<feature type="compositionally biased region" description="Basic and acidic residues" evidence="1">
    <location>
        <begin position="359"/>
        <end position="382"/>
    </location>
</feature>
<name>A0A2T7CBG3_9POAL</name>
<dbReference type="Gramene" id="PUZ40681">
    <property type="protein sequence ID" value="PUZ40681"/>
    <property type="gene ID" value="GQ55_9G443700"/>
</dbReference>
<evidence type="ECO:0000313" key="2">
    <source>
        <dbReference type="EMBL" id="PUZ40681.1"/>
    </source>
</evidence>
<dbReference type="Proteomes" id="UP000244336">
    <property type="component" value="Chromosome 9"/>
</dbReference>
<protein>
    <submittedName>
        <fullName evidence="2">Uncharacterized protein</fullName>
    </submittedName>
</protein>
<dbReference type="AlphaFoldDB" id="A0A2T7CBG3"/>
<gene>
    <name evidence="2" type="ORF">GQ55_9G443700</name>
</gene>
<organism evidence="2 3">
    <name type="scientific">Panicum hallii var. hallii</name>
    <dbReference type="NCBI Taxonomy" id="1504633"/>
    <lineage>
        <taxon>Eukaryota</taxon>
        <taxon>Viridiplantae</taxon>
        <taxon>Streptophyta</taxon>
        <taxon>Embryophyta</taxon>
        <taxon>Tracheophyta</taxon>
        <taxon>Spermatophyta</taxon>
        <taxon>Magnoliopsida</taxon>
        <taxon>Liliopsida</taxon>
        <taxon>Poales</taxon>
        <taxon>Poaceae</taxon>
        <taxon>PACMAD clade</taxon>
        <taxon>Panicoideae</taxon>
        <taxon>Panicodae</taxon>
        <taxon>Paniceae</taxon>
        <taxon>Panicinae</taxon>
        <taxon>Panicum</taxon>
        <taxon>Panicum sect. Panicum</taxon>
    </lineage>
</organism>
<proteinExistence type="predicted"/>
<feature type="compositionally biased region" description="Low complexity" evidence="1">
    <location>
        <begin position="1"/>
        <end position="12"/>
    </location>
</feature>
<feature type="compositionally biased region" description="Basic and acidic residues" evidence="1">
    <location>
        <begin position="55"/>
        <end position="66"/>
    </location>
</feature>
<feature type="region of interest" description="Disordered" evidence="1">
    <location>
        <begin position="55"/>
        <end position="76"/>
    </location>
</feature>
<feature type="compositionally biased region" description="Gly residues" evidence="1">
    <location>
        <begin position="13"/>
        <end position="25"/>
    </location>
</feature>
<keyword evidence="3" id="KW-1185">Reference proteome</keyword>